<evidence type="ECO:0000313" key="3">
    <source>
        <dbReference type="EMBL" id="KAK5201820.1"/>
    </source>
</evidence>
<feature type="domain" description="CID" evidence="2">
    <location>
        <begin position="1"/>
        <end position="133"/>
    </location>
</feature>
<feature type="compositionally biased region" description="Pro residues" evidence="1">
    <location>
        <begin position="371"/>
        <end position="381"/>
    </location>
</feature>
<sequence length="466" mass="50483">MAYTEDSVRAKLSALNETQESIVTVAQWVMFHRRHSGTTAQIWLQRLKDSGAAKRLNLIYLANEVVQQSKARKKDDFSTAFSPLMADATAIAYKGATHEVQQKIRRVIEVWRQRAIFEMPIQEAIEARADDLDKARSTSGKSSKLGGSLFSSSSSSAPPELGPLIPLQIALSRSEASARPSVTNANTEYAKLTDPMMPVPTPPVHAARLSALLKSLASAEGAVAESIKARRALVSGLEKMLESNRAKLMEDEVTHQDFGTRKASIEARKREVEDGIMRGLSAESSPAVASRENSLPSNSFNGSPSMEASTSDLQHPDVESFTPPVESLTPPPPDVETFTPDHSPSEPVPFPALTTTTSADLIQERPVNHNEPPPSFEPPPALYSNGDSEHNATPYNDPLGILSLPVARPASASPPPPKGVERTLDPRLKRRKTSHAKDMDDELFGGESGNAMDGIDDDVALMLGRE</sequence>
<reference evidence="3 4" key="1">
    <citation type="submission" date="2023-08" db="EMBL/GenBank/DDBJ databases">
        <title>Black Yeasts Isolated from many extreme environments.</title>
        <authorList>
            <person name="Coleine C."/>
            <person name="Stajich J.E."/>
            <person name="Selbmann L."/>
        </authorList>
    </citation>
    <scope>NUCLEOTIDE SEQUENCE [LARGE SCALE GENOMIC DNA]</scope>
    <source>
        <strain evidence="3 4">CCFEE 536</strain>
    </source>
</reference>
<dbReference type="Pfam" id="PF04818">
    <property type="entry name" value="CID"/>
    <property type="match status" value="1"/>
</dbReference>
<feature type="region of interest" description="Disordered" evidence="1">
    <location>
        <begin position="277"/>
        <end position="454"/>
    </location>
</feature>
<proteinExistence type="predicted"/>
<name>A0ABR0LRN1_9PEZI</name>
<feature type="compositionally biased region" description="Polar residues" evidence="1">
    <location>
        <begin position="291"/>
        <end position="313"/>
    </location>
</feature>
<evidence type="ECO:0000313" key="4">
    <source>
        <dbReference type="Proteomes" id="UP001357485"/>
    </source>
</evidence>
<dbReference type="InterPro" id="IPR047883">
    <property type="entry name" value="Rtt103-like_CID"/>
</dbReference>
<dbReference type="EMBL" id="JAVRRA010016480">
    <property type="protein sequence ID" value="KAK5201820.1"/>
    <property type="molecule type" value="Genomic_DNA"/>
</dbReference>
<accession>A0ABR0LRN1</accession>
<dbReference type="SUPFAM" id="SSF48464">
    <property type="entry name" value="ENTH/VHS domain"/>
    <property type="match status" value="1"/>
</dbReference>
<dbReference type="SMART" id="SM00582">
    <property type="entry name" value="RPR"/>
    <property type="match status" value="1"/>
</dbReference>
<dbReference type="Gene3D" id="1.25.40.90">
    <property type="match status" value="1"/>
</dbReference>
<dbReference type="CDD" id="cd17003">
    <property type="entry name" value="CID_Rtt103"/>
    <property type="match status" value="1"/>
</dbReference>
<dbReference type="Proteomes" id="UP001357485">
    <property type="component" value="Unassembled WGS sequence"/>
</dbReference>
<gene>
    <name evidence="3" type="ORF">LTR16_001349</name>
</gene>
<comment type="caution">
    <text evidence="3">The sequence shown here is derived from an EMBL/GenBank/DDBJ whole genome shotgun (WGS) entry which is preliminary data.</text>
</comment>
<protein>
    <recommendedName>
        <fullName evidence="2">CID domain-containing protein</fullName>
    </recommendedName>
</protein>
<keyword evidence="4" id="KW-1185">Reference proteome</keyword>
<dbReference type="InterPro" id="IPR008942">
    <property type="entry name" value="ENTH_VHS"/>
</dbReference>
<dbReference type="PROSITE" id="PS51391">
    <property type="entry name" value="CID"/>
    <property type="match status" value="1"/>
</dbReference>
<dbReference type="PANTHER" id="PTHR12460:SF0">
    <property type="entry name" value="CID DOMAIN-CONTAINING PROTEIN-RELATED"/>
    <property type="match status" value="1"/>
</dbReference>
<evidence type="ECO:0000259" key="2">
    <source>
        <dbReference type="PROSITE" id="PS51391"/>
    </source>
</evidence>
<feature type="compositionally biased region" description="Low complexity" evidence="1">
    <location>
        <begin position="137"/>
        <end position="156"/>
    </location>
</feature>
<dbReference type="PANTHER" id="PTHR12460">
    <property type="entry name" value="CYCLIN-DEPENDENT KINASE INHIBITOR-RELATED PROTEIN"/>
    <property type="match status" value="1"/>
</dbReference>
<organism evidence="3 4">
    <name type="scientific">Cryomyces antarcticus</name>
    <dbReference type="NCBI Taxonomy" id="329879"/>
    <lineage>
        <taxon>Eukaryota</taxon>
        <taxon>Fungi</taxon>
        <taxon>Dikarya</taxon>
        <taxon>Ascomycota</taxon>
        <taxon>Pezizomycotina</taxon>
        <taxon>Dothideomycetes</taxon>
        <taxon>Dothideomycetes incertae sedis</taxon>
        <taxon>Cryomyces</taxon>
    </lineage>
</organism>
<dbReference type="InterPro" id="IPR006569">
    <property type="entry name" value="CID_dom"/>
</dbReference>
<feature type="region of interest" description="Disordered" evidence="1">
    <location>
        <begin position="136"/>
        <end position="158"/>
    </location>
</feature>
<evidence type="ECO:0000256" key="1">
    <source>
        <dbReference type="SAM" id="MobiDB-lite"/>
    </source>
</evidence>